<dbReference type="InterPro" id="IPR004733">
    <property type="entry name" value="PurM_cligase"/>
</dbReference>
<dbReference type="Pfam" id="PF02769">
    <property type="entry name" value="AIRS_C"/>
    <property type="match status" value="1"/>
</dbReference>
<feature type="domain" description="PurM-like C-terminal" evidence="13">
    <location>
        <begin position="201"/>
        <end position="361"/>
    </location>
</feature>
<dbReference type="GO" id="GO:0004641">
    <property type="term" value="F:phosphoribosylformylglycinamidine cyclo-ligase activity"/>
    <property type="evidence" value="ECO:0007669"/>
    <property type="project" value="UniProtKB-EC"/>
</dbReference>
<comment type="pathway">
    <text evidence="1">Purine metabolism; IMP biosynthesis via de novo pathway; 5-amino-1-(5-phospho-D-ribosyl)imidazole from N(2)-formyl-N(1)-(5-phospho-D-ribosyl)glycinamide: step 2/2.</text>
</comment>
<comment type="caution">
    <text evidence="14">The sequence shown here is derived from an EMBL/GenBank/DDBJ whole genome shotgun (WGS) entry which is preliminary data.</text>
</comment>
<evidence type="ECO:0000256" key="5">
    <source>
        <dbReference type="ARBA" id="ARBA00022598"/>
    </source>
</evidence>
<evidence type="ECO:0000256" key="3">
    <source>
        <dbReference type="ARBA" id="ARBA00013047"/>
    </source>
</evidence>
<dbReference type="GO" id="GO:0005524">
    <property type="term" value="F:ATP binding"/>
    <property type="evidence" value="ECO:0007669"/>
    <property type="project" value="UniProtKB-KW"/>
</dbReference>
<evidence type="ECO:0000256" key="2">
    <source>
        <dbReference type="ARBA" id="ARBA00010280"/>
    </source>
</evidence>
<gene>
    <name evidence="14" type="ORF">A2827_02545</name>
</gene>
<dbReference type="GO" id="GO:0046084">
    <property type="term" value="P:adenine biosynthetic process"/>
    <property type="evidence" value="ECO:0007669"/>
    <property type="project" value="TreeGrafter"/>
</dbReference>
<dbReference type="GO" id="GO:0005829">
    <property type="term" value="C:cytosol"/>
    <property type="evidence" value="ECO:0007669"/>
    <property type="project" value="TreeGrafter"/>
</dbReference>
<feature type="domain" description="PurM-like N-terminal" evidence="12">
    <location>
        <begin position="70"/>
        <end position="187"/>
    </location>
</feature>
<evidence type="ECO:0000256" key="6">
    <source>
        <dbReference type="ARBA" id="ARBA00022741"/>
    </source>
</evidence>
<name>A0A1G2H7V1_9BACT</name>
<dbReference type="UniPathway" id="UPA00074">
    <property type="reaction ID" value="UER00129"/>
</dbReference>
<dbReference type="Pfam" id="PF00586">
    <property type="entry name" value="AIRS"/>
    <property type="match status" value="1"/>
</dbReference>
<keyword evidence="5" id="KW-0436">Ligase</keyword>
<accession>A0A1G2H7V1</accession>
<evidence type="ECO:0000256" key="4">
    <source>
        <dbReference type="ARBA" id="ARBA00020367"/>
    </source>
</evidence>
<evidence type="ECO:0000256" key="1">
    <source>
        <dbReference type="ARBA" id="ARBA00004686"/>
    </source>
</evidence>
<keyword evidence="7" id="KW-0067">ATP-binding</keyword>
<dbReference type="InterPro" id="IPR016188">
    <property type="entry name" value="PurM-like_N"/>
</dbReference>
<keyword evidence="6" id="KW-0547">Nucleotide-binding</keyword>
<dbReference type="SUPFAM" id="SSF55326">
    <property type="entry name" value="PurM N-terminal domain-like"/>
    <property type="match status" value="1"/>
</dbReference>
<dbReference type="Proteomes" id="UP000177932">
    <property type="component" value="Unassembled WGS sequence"/>
</dbReference>
<evidence type="ECO:0000259" key="12">
    <source>
        <dbReference type="Pfam" id="PF00586"/>
    </source>
</evidence>
<evidence type="ECO:0000256" key="9">
    <source>
        <dbReference type="ARBA" id="ARBA00032931"/>
    </source>
</evidence>
<evidence type="ECO:0000313" key="14">
    <source>
        <dbReference type="EMBL" id="OGZ58390.1"/>
    </source>
</evidence>
<proteinExistence type="inferred from homology"/>
<dbReference type="SUPFAM" id="SSF56042">
    <property type="entry name" value="PurM C-terminal domain-like"/>
    <property type="match status" value="1"/>
</dbReference>
<organism evidence="14 15">
    <name type="scientific">Candidatus Spechtbacteria bacterium RIFCSPHIGHO2_01_FULL_43_30</name>
    <dbReference type="NCBI Taxonomy" id="1802158"/>
    <lineage>
        <taxon>Bacteria</taxon>
        <taxon>Candidatus Spechtiibacteriota</taxon>
    </lineage>
</organism>
<dbReference type="InterPro" id="IPR010918">
    <property type="entry name" value="PurM-like_C_dom"/>
</dbReference>
<dbReference type="STRING" id="1802158.A2827_02545"/>
<dbReference type="Gene3D" id="3.90.650.10">
    <property type="entry name" value="PurM-like C-terminal domain"/>
    <property type="match status" value="1"/>
</dbReference>
<protein>
    <recommendedName>
        <fullName evidence="4">Phosphoribosylformylglycinamidine cyclo-ligase</fullName>
        <ecNumber evidence="3">6.3.3.1</ecNumber>
    </recommendedName>
    <alternativeName>
        <fullName evidence="9">AIR synthase</fullName>
    </alternativeName>
    <alternativeName>
        <fullName evidence="10">AIRS</fullName>
    </alternativeName>
    <alternativeName>
        <fullName evidence="8">Phosphoribosyl-aminoimidazole synthetase</fullName>
    </alternativeName>
</protein>
<comment type="catalytic activity">
    <reaction evidence="11">
        <text>2-formamido-N(1)-(5-O-phospho-beta-D-ribosyl)acetamidine + ATP = 5-amino-1-(5-phospho-beta-D-ribosyl)imidazole + ADP + phosphate + H(+)</text>
        <dbReference type="Rhea" id="RHEA:23032"/>
        <dbReference type="ChEBI" id="CHEBI:15378"/>
        <dbReference type="ChEBI" id="CHEBI:30616"/>
        <dbReference type="ChEBI" id="CHEBI:43474"/>
        <dbReference type="ChEBI" id="CHEBI:137981"/>
        <dbReference type="ChEBI" id="CHEBI:147287"/>
        <dbReference type="ChEBI" id="CHEBI:456216"/>
        <dbReference type="EC" id="6.3.3.1"/>
    </reaction>
</comment>
<dbReference type="InterPro" id="IPR036921">
    <property type="entry name" value="PurM-like_N_sf"/>
</dbReference>
<reference evidence="14 15" key="1">
    <citation type="journal article" date="2016" name="Nat. Commun.">
        <title>Thousands of microbial genomes shed light on interconnected biogeochemical processes in an aquifer system.</title>
        <authorList>
            <person name="Anantharaman K."/>
            <person name="Brown C.T."/>
            <person name="Hug L.A."/>
            <person name="Sharon I."/>
            <person name="Castelle C.J."/>
            <person name="Probst A.J."/>
            <person name="Thomas B.C."/>
            <person name="Singh A."/>
            <person name="Wilkins M.J."/>
            <person name="Karaoz U."/>
            <person name="Brodie E.L."/>
            <person name="Williams K.H."/>
            <person name="Hubbard S.S."/>
            <person name="Banfield J.F."/>
        </authorList>
    </citation>
    <scope>NUCLEOTIDE SEQUENCE [LARGE SCALE GENOMIC DNA]</scope>
</reference>
<dbReference type="AlphaFoldDB" id="A0A1G2H7V1"/>
<dbReference type="GO" id="GO:0004637">
    <property type="term" value="F:phosphoribosylamine-glycine ligase activity"/>
    <property type="evidence" value="ECO:0007669"/>
    <property type="project" value="TreeGrafter"/>
</dbReference>
<evidence type="ECO:0000256" key="7">
    <source>
        <dbReference type="ARBA" id="ARBA00022840"/>
    </source>
</evidence>
<evidence type="ECO:0000313" key="15">
    <source>
        <dbReference type="Proteomes" id="UP000177932"/>
    </source>
</evidence>
<sequence>MGSPSANEYAKSGVDYRKIEPFKQAMIEVGTRTLDFPRKRDVEVLRGAIHSHGGLYRYFGYRPHIWCVTQEGLGNKSWIAEYMYKNAEDGRTYYEWIGWDAALMAVNDVIAQGAMPVVYTDEVAVGDDDWFKDEKRARDLANSYYEISRTVGMALPAGESPALRYLLKSARPVKSAPSLSGSVVGIIAPSSRFISGAKLSVGDIILGALSSGVHCNGLSLVIKRAKELHENFLTKLPTGRTLGEESLLPTVSYVGLVEALLEAKIDIHALLPATGSGLGKIAYDKRPFTYRVHSWVDVPPIFRFMRELGVSLSDCLVTFNWGIGYYVFVPREEVNRAKSAAFAAGCPLFELGIVEKGERKVIFEPGGGIILNPPGE</sequence>
<dbReference type="PANTHER" id="PTHR10520:SF12">
    <property type="entry name" value="TRIFUNCTIONAL PURINE BIOSYNTHETIC PROTEIN ADENOSINE-3"/>
    <property type="match status" value="1"/>
</dbReference>
<dbReference type="Gene3D" id="3.30.1330.10">
    <property type="entry name" value="PurM-like, N-terminal domain"/>
    <property type="match status" value="1"/>
</dbReference>
<dbReference type="InterPro" id="IPR036676">
    <property type="entry name" value="PurM-like_C_sf"/>
</dbReference>
<evidence type="ECO:0000259" key="13">
    <source>
        <dbReference type="Pfam" id="PF02769"/>
    </source>
</evidence>
<evidence type="ECO:0000256" key="8">
    <source>
        <dbReference type="ARBA" id="ARBA00031908"/>
    </source>
</evidence>
<dbReference type="EC" id="6.3.3.1" evidence="3"/>
<dbReference type="GO" id="GO:0006189">
    <property type="term" value="P:'de novo' IMP biosynthetic process"/>
    <property type="evidence" value="ECO:0007669"/>
    <property type="project" value="UniProtKB-UniPathway"/>
</dbReference>
<dbReference type="PANTHER" id="PTHR10520">
    <property type="entry name" value="TRIFUNCTIONAL PURINE BIOSYNTHETIC PROTEIN ADENOSINE-3-RELATED"/>
    <property type="match status" value="1"/>
</dbReference>
<comment type="similarity">
    <text evidence="2">Belongs to the AIR synthase family.</text>
</comment>
<dbReference type="EMBL" id="MHOD01000008">
    <property type="protein sequence ID" value="OGZ58390.1"/>
    <property type="molecule type" value="Genomic_DNA"/>
</dbReference>
<evidence type="ECO:0000256" key="10">
    <source>
        <dbReference type="ARBA" id="ARBA00033093"/>
    </source>
</evidence>
<evidence type="ECO:0000256" key="11">
    <source>
        <dbReference type="ARBA" id="ARBA00049057"/>
    </source>
</evidence>